<gene>
    <name evidence="3" type="ORF">OIN59_24585</name>
</gene>
<dbReference type="PANTHER" id="PTHR21240">
    <property type="entry name" value="2-AMINO-3-CARBOXYLMUCONATE-6-SEMIALDEHYDE DECARBOXYLASE"/>
    <property type="match status" value="1"/>
</dbReference>
<dbReference type="Pfam" id="PF04909">
    <property type="entry name" value="Amidohydro_2"/>
    <property type="match status" value="1"/>
</dbReference>
<protein>
    <submittedName>
        <fullName evidence="3">Amidohydrolase</fullName>
    </submittedName>
</protein>
<dbReference type="SUPFAM" id="SSF51556">
    <property type="entry name" value="Metallo-dependent hydrolases"/>
    <property type="match status" value="1"/>
</dbReference>
<evidence type="ECO:0000256" key="1">
    <source>
        <dbReference type="ARBA" id="ARBA00023239"/>
    </source>
</evidence>
<dbReference type="RefSeq" id="WP_055402977.1">
    <property type="nucleotide sequence ID" value="NZ_JAPCKI010000027.1"/>
</dbReference>
<evidence type="ECO:0000259" key="2">
    <source>
        <dbReference type="Pfam" id="PF04909"/>
    </source>
</evidence>
<dbReference type="InterPro" id="IPR006680">
    <property type="entry name" value="Amidohydro-rel"/>
</dbReference>
<evidence type="ECO:0000313" key="4">
    <source>
        <dbReference type="Proteomes" id="UP001148932"/>
    </source>
</evidence>
<sequence>MIIDAHAHVTRADYGSIDRLSALMDKHGIDKAVLFPGGMIDVRQMSQYVRGAATADTDQIPNDLVESIFTKDRDRYFGFYCVNPNSAGDSTAAFRAAIARGFSGLKLAPIVHKFALCSEGVFELARACGELRVPLYSHVVFSPGATTEKFGELAKAFPDTQFILGHMGFGPADVQAIEVAATCDNVMLETSGGSFMIIKMALERLGAGKLIYGSEFPMQHPHVELEKIRMTAGGEDFKKISSRNLLSLFEQRKLPQSVELSQ</sequence>
<proteinExistence type="predicted"/>
<dbReference type="Gene3D" id="3.20.20.140">
    <property type="entry name" value="Metal-dependent hydrolases"/>
    <property type="match status" value="1"/>
</dbReference>
<accession>A0ABT5S3T8</accession>
<feature type="domain" description="Amidohydrolase-related" evidence="2">
    <location>
        <begin position="3"/>
        <end position="228"/>
    </location>
</feature>
<organism evidence="3 4">
    <name type="scientific">Acidovorax benzenivorans</name>
    <dbReference type="NCBI Taxonomy" id="2987520"/>
    <lineage>
        <taxon>Bacteria</taxon>
        <taxon>Pseudomonadati</taxon>
        <taxon>Pseudomonadota</taxon>
        <taxon>Betaproteobacteria</taxon>
        <taxon>Burkholderiales</taxon>
        <taxon>Comamonadaceae</taxon>
        <taxon>Acidovorax</taxon>
    </lineage>
</organism>
<dbReference type="Proteomes" id="UP001148932">
    <property type="component" value="Unassembled WGS sequence"/>
</dbReference>
<reference evidence="3" key="1">
    <citation type="submission" date="2022-10" db="EMBL/GenBank/DDBJ databases">
        <title>Description of microaerobic benzene degrading bacteria.</title>
        <authorList>
            <person name="Bedics A."/>
            <person name="Tancsics A."/>
            <person name="Banerjee S."/>
        </authorList>
    </citation>
    <scope>NUCLEOTIDE SEQUENCE</scope>
    <source>
        <strain evidence="3">D2M1</strain>
    </source>
</reference>
<dbReference type="InterPro" id="IPR032466">
    <property type="entry name" value="Metal_Hydrolase"/>
</dbReference>
<keyword evidence="1" id="KW-0456">Lyase</keyword>
<name>A0ABT5S3T8_9BURK</name>
<comment type="caution">
    <text evidence="3">The sequence shown here is derived from an EMBL/GenBank/DDBJ whole genome shotgun (WGS) entry which is preliminary data.</text>
</comment>
<keyword evidence="4" id="KW-1185">Reference proteome</keyword>
<dbReference type="EMBL" id="JAPCKI010000027">
    <property type="protein sequence ID" value="MDD2180624.1"/>
    <property type="molecule type" value="Genomic_DNA"/>
</dbReference>
<dbReference type="InterPro" id="IPR032465">
    <property type="entry name" value="ACMSD"/>
</dbReference>
<evidence type="ECO:0000313" key="3">
    <source>
        <dbReference type="EMBL" id="MDD2180624.1"/>
    </source>
</evidence>